<sequence length="619" mass="67352">MSVASASTVRPRANSRSPLLHPRSLSPRPGPSSAPLGNEDTEETVRQNELQRRAWWRRPIAWWYIFLIPFSMAATGANIAPRLQILTELVCLSQRHTMDVTLPMNNQSPHYEITLNMTSAPKVAAGLLPAEPPPTENLPCAADPAVQAGVSRTILVLQTLEGGLSCLTMAWWGSLSDRYGRTAVVGANLLGLFLADSTVLMVVNYHQYLPGGYNAIIFEGIFAGIMGGRYASLATMNAYITDCTEPSARSRFFSLLLGLVSVGVASGPIIGSSILHFTKSAMAIFYVTACVHMATVLLSWIVIPESLLPSQRKASRVKHVAESAEHRRKWGALAGPASLVTFLRPLLVFKPERVQDAAAPSGLGKRDWALTWVAVACFLYNLCTGGITYWFQYATAKFHWASETLGYWLSAFTLSRAIYLSFIFPLIIKIFKPKPKQASESERLSDEVALLPADNVPEAASLFKFDMNLVRWSFVAQAIEYGLLGIAATSFTFTVFTVVGSLGAGAAPMMSDIALQLYTARGGTESGKLFGALSVVQVFGVQVAGTMFFGVLYIKTVGFFPQAIFFVSMVVIMLALAISFLVRPSYSSRASMVDDHPENDDTLLAREDADLVSSPQDST</sequence>
<reference evidence="1" key="1">
    <citation type="submission" date="2021-02" db="EMBL/GenBank/DDBJ databases">
        <authorList>
            <consortium name="DOE Joint Genome Institute"/>
            <person name="Ahrendt S."/>
            <person name="Looney B.P."/>
            <person name="Miyauchi S."/>
            <person name="Morin E."/>
            <person name="Drula E."/>
            <person name="Courty P.E."/>
            <person name="Chicoki N."/>
            <person name="Fauchery L."/>
            <person name="Kohler A."/>
            <person name="Kuo A."/>
            <person name="Labutti K."/>
            <person name="Pangilinan J."/>
            <person name="Lipzen A."/>
            <person name="Riley R."/>
            <person name="Andreopoulos W."/>
            <person name="He G."/>
            <person name="Johnson J."/>
            <person name="Barry K.W."/>
            <person name="Grigoriev I.V."/>
            <person name="Nagy L."/>
            <person name="Hibbett D."/>
            <person name="Henrissat B."/>
            <person name="Matheny P.B."/>
            <person name="Labbe J."/>
            <person name="Martin F."/>
        </authorList>
    </citation>
    <scope>NUCLEOTIDE SEQUENCE</scope>
    <source>
        <strain evidence="1">FP105234-sp</strain>
    </source>
</reference>
<accession>A0ACB8RV62</accession>
<proteinExistence type="predicted"/>
<dbReference type="EMBL" id="MU275895">
    <property type="protein sequence ID" value="KAI0047939.1"/>
    <property type="molecule type" value="Genomic_DNA"/>
</dbReference>
<name>A0ACB8RV62_9AGAM</name>
<comment type="caution">
    <text evidence="1">The sequence shown here is derived from an EMBL/GenBank/DDBJ whole genome shotgun (WGS) entry which is preliminary data.</text>
</comment>
<protein>
    <submittedName>
        <fullName evidence="1">MFS general substrate transporter</fullName>
    </submittedName>
</protein>
<evidence type="ECO:0000313" key="1">
    <source>
        <dbReference type="EMBL" id="KAI0047939.1"/>
    </source>
</evidence>
<keyword evidence="2" id="KW-1185">Reference proteome</keyword>
<gene>
    <name evidence="1" type="ORF">FA95DRAFT_1595455</name>
</gene>
<reference evidence="1" key="2">
    <citation type="journal article" date="2022" name="New Phytol.">
        <title>Evolutionary transition to the ectomycorrhizal habit in the genomes of a hyperdiverse lineage of mushroom-forming fungi.</title>
        <authorList>
            <person name="Looney B."/>
            <person name="Miyauchi S."/>
            <person name="Morin E."/>
            <person name="Drula E."/>
            <person name="Courty P.E."/>
            <person name="Kohler A."/>
            <person name="Kuo A."/>
            <person name="LaButti K."/>
            <person name="Pangilinan J."/>
            <person name="Lipzen A."/>
            <person name="Riley R."/>
            <person name="Andreopoulos W."/>
            <person name="He G."/>
            <person name="Johnson J."/>
            <person name="Nolan M."/>
            <person name="Tritt A."/>
            <person name="Barry K.W."/>
            <person name="Grigoriev I.V."/>
            <person name="Nagy L.G."/>
            <person name="Hibbett D."/>
            <person name="Henrissat B."/>
            <person name="Matheny P.B."/>
            <person name="Labbe J."/>
            <person name="Martin F.M."/>
        </authorList>
    </citation>
    <scope>NUCLEOTIDE SEQUENCE</scope>
    <source>
        <strain evidence="1">FP105234-sp</strain>
    </source>
</reference>
<evidence type="ECO:0000313" key="2">
    <source>
        <dbReference type="Proteomes" id="UP000814033"/>
    </source>
</evidence>
<organism evidence="1 2">
    <name type="scientific">Auriscalpium vulgare</name>
    <dbReference type="NCBI Taxonomy" id="40419"/>
    <lineage>
        <taxon>Eukaryota</taxon>
        <taxon>Fungi</taxon>
        <taxon>Dikarya</taxon>
        <taxon>Basidiomycota</taxon>
        <taxon>Agaricomycotina</taxon>
        <taxon>Agaricomycetes</taxon>
        <taxon>Russulales</taxon>
        <taxon>Auriscalpiaceae</taxon>
        <taxon>Auriscalpium</taxon>
    </lineage>
</organism>
<dbReference type="Proteomes" id="UP000814033">
    <property type="component" value="Unassembled WGS sequence"/>
</dbReference>